<keyword evidence="2" id="KW-1185">Reference proteome</keyword>
<dbReference type="Proteomes" id="UP000652761">
    <property type="component" value="Unassembled WGS sequence"/>
</dbReference>
<evidence type="ECO:0000313" key="2">
    <source>
        <dbReference type="Proteomes" id="UP000652761"/>
    </source>
</evidence>
<dbReference type="OrthoDB" id="786266at2759"/>
<comment type="caution">
    <text evidence="1">The sequence shown here is derived from an EMBL/GenBank/DDBJ whole genome shotgun (WGS) entry which is preliminary data.</text>
</comment>
<accession>A0A843X1Y0</accession>
<protein>
    <submittedName>
        <fullName evidence="1">Uncharacterized protein</fullName>
    </submittedName>
</protein>
<gene>
    <name evidence="1" type="ORF">Taro_048004</name>
</gene>
<dbReference type="EMBL" id="NMUH01006348">
    <property type="protein sequence ID" value="MQM15067.1"/>
    <property type="molecule type" value="Genomic_DNA"/>
</dbReference>
<dbReference type="AlphaFoldDB" id="A0A843X1Y0"/>
<proteinExistence type="predicted"/>
<name>A0A843X1Y0_COLES</name>
<sequence>MEMAAKRKIDTALWDTPYCPKVQKIIERNLQERRSLAIHHSDRIKFEVIEIIGNNKEVVSQYDLAFYNTEVYKATYETNIQPISTFDMPDPPQPSDVLIKSPIIKRLSGRLRKRRSRVCVYLFKVQTNRSQQKNL</sequence>
<reference evidence="1" key="1">
    <citation type="submission" date="2017-07" db="EMBL/GenBank/DDBJ databases">
        <title>Taro Niue Genome Assembly and Annotation.</title>
        <authorList>
            <person name="Atibalentja N."/>
            <person name="Keating K."/>
            <person name="Fields C.J."/>
        </authorList>
    </citation>
    <scope>NUCLEOTIDE SEQUENCE</scope>
    <source>
        <strain evidence="1">Niue_2</strain>
        <tissue evidence="1">Leaf</tissue>
    </source>
</reference>
<organism evidence="1 2">
    <name type="scientific">Colocasia esculenta</name>
    <name type="common">Wild taro</name>
    <name type="synonym">Arum esculentum</name>
    <dbReference type="NCBI Taxonomy" id="4460"/>
    <lineage>
        <taxon>Eukaryota</taxon>
        <taxon>Viridiplantae</taxon>
        <taxon>Streptophyta</taxon>
        <taxon>Embryophyta</taxon>
        <taxon>Tracheophyta</taxon>
        <taxon>Spermatophyta</taxon>
        <taxon>Magnoliopsida</taxon>
        <taxon>Liliopsida</taxon>
        <taxon>Araceae</taxon>
        <taxon>Aroideae</taxon>
        <taxon>Colocasieae</taxon>
        <taxon>Colocasia</taxon>
    </lineage>
</organism>
<evidence type="ECO:0000313" key="1">
    <source>
        <dbReference type="EMBL" id="MQM15067.1"/>
    </source>
</evidence>